<evidence type="ECO:0000259" key="2">
    <source>
        <dbReference type="Pfam" id="PF25164"/>
    </source>
</evidence>
<dbReference type="Pfam" id="PF25164">
    <property type="entry name" value="CoiA_N"/>
    <property type="match status" value="1"/>
</dbReference>
<feature type="domain" description="Competence protein CoiA nuclease-like" evidence="1">
    <location>
        <begin position="66"/>
        <end position="162"/>
    </location>
</feature>
<evidence type="ECO:0000313" key="3">
    <source>
        <dbReference type="EMBL" id="GAX46748.1"/>
    </source>
</evidence>
<dbReference type="PIRSF" id="PIRSF007487">
    <property type="entry name" value="Competence-induced_CoiA_bac"/>
    <property type="match status" value="1"/>
</dbReference>
<dbReference type="InterPro" id="IPR057253">
    <property type="entry name" value="CoiA-like_N"/>
</dbReference>
<protein>
    <recommendedName>
        <fullName evidence="5">Competence protein CoiA</fullName>
    </recommendedName>
</protein>
<evidence type="ECO:0000259" key="1">
    <source>
        <dbReference type="Pfam" id="PF06054"/>
    </source>
</evidence>
<dbReference type="OrthoDB" id="3784230at2"/>
<dbReference type="Proteomes" id="UP000218689">
    <property type="component" value="Unassembled WGS sequence"/>
</dbReference>
<name>A0A224WWQ9_9LACT</name>
<dbReference type="RefSeq" id="WP_094783820.1">
    <property type="nucleotide sequence ID" value="NZ_BEDT01000001.1"/>
</dbReference>
<accession>A0A224WWQ9</accession>
<dbReference type="EMBL" id="BEDT01000001">
    <property type="protein sequence ID" value="GAX46748.1"/>
    <property type="molecule type" value="Genomic_DNA"/>
</dbReference>
<evidence type="ECO:0000313" key="4">
    <source>
        <dbReference type="Proteomes" id="UP000218689"/>
    </source>
</evidence>
<evidence type="ECO:0008006" key="5">
    <source>
        <dbReference type="Google" id="ProtNLM"/>
    </source>
</evidence>
<proteinExistence type="predicted"/>
<keyword evidence="4" id="KW-1185">Reference proteome</keyword>
<reference evidence="4" key="1">
    <citation type="submission" date="2017-08" db="EMBL/GenBank/DDBJ databases">
        <title>Draft genome sequence of Lactococcus sp. strain Rs-Y01, isolated from the gut of the lower termite Reticulitermes speratus.</title>
        <authorList>
            <person name="Ohkuma M."/>
            <person name="Yuki M."/>
        </authorList>
    </citation>
    <scope>NUCLEOTIDE SEQUENCE [LARGE SCALE GENOMIC DNA]</scope>
    <source>
        <strain evidence="4">Rs-Y01</strain>
    </source>
</reference>
<dbReference type="InterPro" id="IPR010330">
    <property type="entry name" value="CoiA_nuc"/>
</dbReference>
<sequence>MLVALNETEKIVNLLELASPDLANLAGQFLRCPACKSQVRLKNGRVKIPHFAHVSLATCQHYSENESLQHLTLKKRLYHWFKQTESVQIEQFLPALQQTPDLLVNETIAIEIQCSALSIQRLKERTETYRVHGYTVLWLMGKDLWLGQHLTTLKRQLLYFSQNAGFYDWELDLAREKLRLKYLCHEDLTGRLHYLKREFPFDEGNLLQVLRTPFAPTSATLTPQLSQDIPNFIARQLYYQSPKWLKIQEKYYQNGQNVMTIKDFPIKLYPIGLNILTHQFEGVIKPDFCQITADIDVYYHHFLAYPQHDRVYPPGFYAQVVKD</sequence>
<comment type="caution">
    <text evidence="3">The sequence shown here is derived from an EMBL/GenBank/DDBJ whole genome shotgun (WGS) entry which is preliminary data.</text>
</comment>
<dbReference type="Pfam" id="PF06054">
    <property type="entry name" value="CoiA_nuc"/>
    <property type="match status" value="1"/>
</dbReference>
<gene>
    <name evidence="3" type="ORF">RsY01_327</name>
</gene>
<organism evidence="3 4">
    <name type="scientific">Pseudolactococcus reticulitermitis</name>
    <dbReference type="NCBI Taxonomy" id="2025039"/>
    <lineage>
        <taxon>Bacteria</taxon>
        <taxon>Bacillati</taxon>
        <taxon>Bacillota</taxon>
        <taxon>Bacilli</taxon>
        <taxon>Lactobacillales</taxon>
        <taxon>Streptococcaceae</taxon>
        <taxon>Pseudolactococcus</taxon>
    </lineage>
</organism>
<feature type="domain" description="Competence protein CoiA-like N-terminal" evidence="2">
    <location>
        <begin position="30"/>
        <end position="61"/>
    </location>
</feature>
<dbReference type="InterPro" id="IPR021176">
    <property type="entry name" value="Competence-induced_CoiA"/>
</dbReference>
<dbReference type="AlphaFoldDB" id="A0A224WWQ9"/>